<accession>A0AAD8PZT9</accession>
<gene>
    <name evidence="2" type="ORF">LY79DRAFT_686094</name>
</gene>
<feature type="compositionally biased region" description="Low complexity" evidence="1">
    <location>
        <begin position="16"/>
        <end position="34"/>
    </location>
</feature>
<feature type="compositionally biased region" description="Basic and acidic residues" evidence="1">
    <location>
        <begin position="1"/>
        <end position="15"/>
    </location>
</feature>
<protein>
    <submittedName>
        <fullName evidence="2">Uncharacterized protein</fullName>
    </submittedName>
</protein>
<evidence type="ECO:0000256" key="1">
    <source>
        <dbReference type="SAM" id="MobiDB-lite"/>
    </source>
</evidence>
<dbReference type="AlphaFoldDB" id="A0AAD8PZT9"/>
<evidence type="ECO:0000313" key="2">
    <source>
        <dbReference type="EMBL" id="KAK1593168.1"/>
    </source>
</evidence>
<dbReference type="Proteomes" id="UP001230504">
    <property type="component" value="Unassembled WGS sequence"/>
</dbReference>
<comment type="caution">
    <text evidence="2">The sequence shown here is derived from an EMBL/GenBank/DDBJ whole genome shotgun (WGS) entry which is preliminary data.</text>
</comment>
<organism evidence="2 3">
    <name type="scientific">Colletotrichum navitas</name>
    <dbReference type="NCBI Taxonomy" id="681940"/>
    <lineage>
        <taxon>Eukaryota</taxon>
        <taxon>Fungi</taxon>
        <taxon>Dikarya</taxon>
        <taxon>Ascomycota</taxon>
        <taxon>Pezizomycotina</taxon>
        <taxon>Sordariomycetes</taxon>
        <taxon>Hypocreomycetidae</taxon>
        <taxon>Glomerellales</taxon>
        <taxon>Glomerellaceae</taxon>
        <taxon>Colletotrichum</taxon>
        <taxon>Colletotrichum graminicola species complex</taxon>
    </lineage>
</organism>
<name>A0AAD8PZT9_9PEZI</name>
<dbReference type="GeneID" id="85448889"/>
<sequence length="327" mass="35403">MARKPNENRPRKDSGDSGVSGDSGDSGVDVRSSVKTQTLNPMAKEFSFIVPKQDPIKVESPEETSISIPLSMLKKILGSSSPSNIIDAPPQSLDEIIANTIQRFGIPEARPQYMSPPDPFSTLVMSPTLQSPFLQHTTPPPISPTFGLHNNSTTSPFGMFSQIPGAPLNQSAAGFVPFVPPSTAGIPSRLPPFGSQPNLPAPVQPPSGYVPQMKSCFMPAPDYGRQMANGPSMPGSGFIPHPNSYFPPQQPSMPNQGNFFNSNTAPSSVPCIAPRPARKPRVPDAFAQQNYEAYIEWRKANEPGYAHECKDRQIRRAKRLKGADSRP</sequence>
<dbReference type="RefSeq" id="XP_060414492.1">
    <property type="nucleotide sequence ID" value="XM_060564649.1"/>
</dbReference>
<keyword evidence="3" id="KW-1185">Reference proteome</keyword>
<reference evidence="2" key="1">
    <citation type="submission" date="2021-06" db="EMBL/GenBank/DDBJ databases">
        <title>Comparative genomics, transcriptomics and evolutionary studies reveal genomic signatures of adaptation to plant cell wall in hemibiotrophic fungi.</title>
        <authorList>
            <consortium name="DOE Joint Genome Institute"/>
            <person name="Baroncelli R."/>
            <person name="Diaz J.F."/>
            <person name="Benocci T."/>
            <person name="Peng M."/>
            <person name="Battaglia E."/>
            <person name="Haridas S."/>
            <person name="Andreopoulos W."/>
            <person name="Labutti K."/>
            <person name="Pangilinan J."/>
            <person name="Floch G.L."/>
            <person name="Makela M.R."/>
            <person name="Henrissat B."/>
            <person name="Grigoriev I.V."/>
            <person name="Crouch J.A."/>
            <person name="De Vries R.P."/>
            <person name="Sukno S.A."/>
            <person name="Thon M.R."/>
        </authorList>
    </citation>
    <scope>NUCLEOTIDE SEQUENCE</scope>
    <source>
        <strain evidence="2">CBS 125086</strain>
    </source>
</reference>
<feature type="region of interest" description="Disordered" evidence="1">
    <location>
        <begin position="1"/>
        <end position="37"/>
    </location>
</feature>
<dbReference type="EMBL" id="JAHLJV010000027">
    <property type="protein sequence ID" value="KAK1593168.1"/>
    <property type="molecule type" value="Genomic_DNA"/>
</dbReference>
<evidence type="ECO:0000313" key="3">
    <source>
        <dbReference type="Proteomes" id="UP001230504"/>
    </source>
</evidence>
<proteinExistence type="predicted"/>